<dbReference type="RefSeq" id="WP_207599181.1">
    <property type="nucleotide sequence ID" value="NZ_JAFNJU010000004.1"/>
</dbReference>
<evidence type="ECO:0000313" key="2">
    <source>
        <dbReference type="EMBL" id="MBO1264664.1"/>
    </source>
</evidence>
<dbReference type="Proteomes" id="UP000664218">
    <property type="component" value="Unassembled WGS sequence"/>
</dbReference>
<keyword evidence="3" id="KW-1185">Reference proteome</keyword>
<comment type="caution">
    <text evidence="2">The sequence shown here is derived from an EMBL/GenBank/DDBJ whole genome shotgun (WGS) entry which is preliminary data.</text>
</comment>
<proteinExistence type="predicted"/>
<dbReference type="CDD" id="cd04301">
    <property type="entry name" value="NAT_SF"/>
    <property type="match status" value="1"/>
</dbReference>
<dbReference type="SUPFAM" id="SSF55729">
    <property type="entry name" value="Acyl-CoA N-acyltransferases (Nat)"/>
    <property type="match status" value="1"/>
</dbReference>
<accession>A0A939H8V1</accession>
<dbReference type="EMBL" id="JAFNJU010000004">
    <property type="protein sequence ID" value="MBO1264664.1"/>
    <property type="molecule type" value="Genomic_DNA"/>
</dbReference>
<dbReference type="InterPro" id="IPR000182">
    <property type="entry name" value="GNAT_dom"/>
</dbReference>
<evidence type="ECO:0000313" key="3">
    <source>
        <dbReference type="Proteomes" id="UP000664218"/>
    </source>
</evidence>
<name>A0A939H8V1_9CLOT</name>
<dbReference type="PROSITE" id="PS51186">
    <property type="entry name" value="GNAT"/>
    <property type="match status" value="1"/>
</dbReference>
<dbReference type="Pfam" id="PF00583">
    <property type="entry name" value="Acetyltransf_1"/>
    <property type="match status" value="1"/>
</dbReference>
<organism evidence="2 3">
    <name type="scientific">Proteiniclasticum aestuarii</name>
    <dbReference type="NCBI Taxonomy" id="2817862"/>
    <lineage>
        <taxon>Bacteria</taxon>
        <taxon>Bacillati</taxon>
        <taxon>Bacillota</taxon>
        <taxon>Clostridia</taxon>
        <taxon>Eubacteriales</taxon>
        <taxon>Clostridiaceae</taxon>
        <taxon>Proteiniclasticum</taxon>
    </lineage>
</organism>
<dbReference type="Gene3D" id="3.40.630.30">
    <property type="match status" value="1"/>
</dbReference>
<protein>
    <submittedName>
        <fullName evidence="2">GNAT family N-acetyltransferase</fullName>
    </submittedName>
</protein>
<dbReference type="GO" id="GO:0016747">
    <property type="term" value="F:acyltransferase activity, transferring groups other than amino-acyl groups"/>
    <property type="evidence" value="ECO:0007669"/>
    <property type="project" value="InterPro"/>
</dbReference>
<reference evidence="2" key="1">
    <citation type="submission" date="2021-03" db="EMBL/GenBank/DDBJ databases">
        <title>Proteiniclasticum marinus sp. nov., isolated from tidal flat sediment.</title>
        <authorList>
            <person name="Namirimu T."/>
            <person name="Yang J.-A."/>
            <person name="Yang S.-H."/>
            <person name="Kim Y.-J."/>
            <person name="Kwon K.K."/>
        </authorList>
    </citation>
    <scope>NUCLEOTIDE SEQUENCE</scope>
    <source>
        <strain evidence="2">SCR006</strain>
    </source>
</reference>
<evidence type="ECO:0000259" key="1">
    <source>
        <dbReference type="PROSITE" id="PS51186"/>
    </source>
</evidence>
<sequence>MSAIEIRPLSEAELEIGLFRSFNRYQKVTRCYRKVNGSWILKDIPFIEDWGQEEYAYLTRCLKNTVKTGGTVLGAFEKETLVGFASLENEFFGTGSKYLQLSSLHVSYEKRGMGIGRQLLALIADHAKNCGAEKLYISAHSSEETQHFYRSLGCVEAEEYNEKLTAEEPFDCQLEYTL</sequence>
<dbReference type="InterPro" id="IPR016181">
    <property type="entry name" value="Acyl_CoA_acyltransferase"/>
</dbReference>
<gene>
    <name evidence="2" type="ORF">J3A84_06440</name>
</gene>
<dbReference type="AlphaFoldDB" id="A0A939H8V1"/>
<feature type="domain" description="N-acetyltransferase" evidence="1">
    <location>
        <begin position="4"/>
        <end position="178"/>
    </location>
</feature>